<dbReference type="PANTHER" id="PTHR11085:SF1">
    <property type="entry name" value="NAD-DEPENDENT PROTEIN DEACETYLASE SIRTUIN-7"/>
    <property type="match status" value="1"/>
</dbReference>
<dbReference type="InterPro" id="IPR029035">
    <property type="entry name" value="DHS-like_NAD/FAD-binding_dom"/>
</dbReference>
<evidence type="ECO:0000256" key="4">
    <source>
        <dbReference type="ARBA" id="ARBA00022723"/>
    </source>
</evidence>
<protein>
    <recommendedName>
        <fullName evidence="9">Regulatory protein SIR2 homolog 7</fullName>
    </recommendedName>
    <alternativeName>
        <fullName evidence="8">SIR2-like protein 7</fullName>
    </alternativeName>
</protein>
<dbReference type="PANTHER" id="PTHR11085">
    <property type="entry name" value="NAD-DEPENDENT PROTEIN DEACYLASE SIRTUIN-5, MITOCHONDRIAL-RELATED"/>
    <property type="match status" value="1"/>
</dbReference>
<feature type="region of interest" description="Disordered" evidence="11">
    <location>
        <begin position="468"/>
        <end position="494"/>
    </location>
</feature>
<proteinExistence type="inferred from homology"/>
<feature type="compositionally biased region" description="Polar residues" evidence="11">
    <location>
        <begin position="602"/>
        <end position="613"/>
    </location>
</feature>
<evidence type="ECO:0000313" key="14">
    <source>
        <dbReference type="Proteomes" id="UP001209878"/>
    </source>
</evidence>
<keyword evidence="5" id="KW-0862">Zinc</keyword>
<dbReference type="GO" id="GO:0070403">
    <property type="term" value="F:NAD+ binding"/>
    <property type="evidence" value="ECO:0007669"/>
    <property type="project" value="InterPro"/>
</dbReference>
<evidence type="ECO:0000256" key="11">
    <source>
        <dbReference type="SAM" id="MobiDB-lite"/>
    </source>
</evidence>
<feature type="compositionally biased region" description="Basic and acidic residues" evidence="11">
    <location>
        <begin position="582"/>
        <end position="600"/>
    </location>
</feature>
<reference evidence="13" key="1">
    <citation type="journal article" date="2023" name="Mol. Biol. Evol.">
        <title>Third-Generation Sequencing Reveals the Adaptive Role of the Epigenome in Three Deep-Sea Polychaetes.</title>
        <authorList>
            <person name="Perez M."/>
            <person name="Aroh O."/>
            <person name="Sun Y."/>
            <person name="Lan Y."/>
            <person name="Juniper S.K."/>
            <person name="Young C.R."/>
            <person name="Angers B."/>
            <person name="Qian P.Y."/>
        </authorList>
    </citation>
    <scope>NUCLEOTIDE SEQUENCE</scope>
    <source>
        <strain evidence="13">R07B-5</strain>
    </source>
</reference>
<gene>
    <name evidence="13" type="ORF">NP493_875g00058</name>
</gene>
<evidence type="ECO:0000259" key="12">
    <source>
        <dbReference type="PROSITE" id="PS50305"/>
    </source>
</evidence>
<evidence type="ECO:0000313" key="13">
    <source>
        <dbReference type="EMBL" id="KAK2173435.1"/>
    </source>
</evidence>
<dbReference type="InterPro" id="IPR026590">
    <property type="entry name" value="Ssirtuin_cat_dom"/>
</dbReference>
<evidence type="ECO:0000256" key="1">
    <source>
        <dbReference type="ARBA" id="ARBA00001947"/>
    </source>
</evidence>
<dbReference type="GO" id="GO:0005634">
    <property type="term" value="C:nucleus"/>
    <property type="evidence" value="ECO:0007669"/>
    <property type="project" value="TreeGrafter"/>
</dbReference>
<keyword evidence="2" id="KW-0597">Phosphoprotein</keyword>
<feature type="region of interest" description="Disordered" evidence="11">
    <location>
        <begin position="572"/>
        <end position="614"/>
    </location>
</feature>
<evidence type="ECO:0000256" key="8">
    <source>
        <dbReference type="ARBA" id="ARBA00041832"/>
    </source>
</evidence>
<comment type="similarity">
    <text evidence="7">Belongs to the sirtuin family. Class IV subfamily.</text>
</comment>
<dbReference type="InterPro" id="IPR050134">
    <property type="entry name" value="NAD-dep_sirtuin_deacylases"/>
</dbReference>
<accession>A0AAD9KLJ0</accession>
<dbReference type="InterPro" id="IPR003000">
    <property type="entry name" value="Sirtuin"/>
</dbReference>
<keyword evidence="4" id="KW-0479">Metal-binding</keyword>
<feature type="domain" description="Deacetylase sirtuin-type" evidence="12">
    <location>
        <begin position="83"/>
        <end position="271"/>
    </location>
</feature>
<dbReference type="GO" id="GO:0097372">
    <property type="term" value="F:histone H3K18 deacetylase activity, NAD-dependent"/>
    <property type="evidence" value="ECO:0007669"/>
    <property type="project" value="TreeGrafter"/>
</dbReference>
<keyword evidence="14" id="KW-1185">Reference proteome</keyword>
<dbReference type="EMBL" id="JAODUO010000875">
    <property type="protein sequence ID" value="KAK2173435.1"/>
    <property type="molecule type" value="Genomic_DNA"/>
</dbReference>
<evidence type="ECO:0000256" key="5">
    <source>
        <dbReference type="ARBA" id="ARBA00022833"/>
    </source>
</evidence>
<evidence type="ECO:0000256" key="3">
    <source>
        <dbReference type="ARBA" id="ARBA00022679"/>
    </source>
</evidence>
<dbReference type="PROSITE" id="PS50305">
    <property type="entry name" value="SIRTUIN"/>
    <property type="match status" value="1"/>
</dbReference>
<dbReference type="GO" id="GO:0046872">
    <property type="term" value="F:metal ion binding"/>
    <property type="evidence" value="ECO:0007669"/>
    <property type="project" value="UniProtKB-KW"/>
</dbReference>
<evidence type="ECO:0000256" key="10">
    <source>
        <dbReference type="PROSITE-ProRule" id="PRU00236"/>
    </source>
</evidence>
<evidence type="ECO:0000256" key="7">
    <source>
        <dbReference type="ARBA" id="ARBA00038170"/>
    </source>
</evidence>
<dbReference type="GO" id="GO:0000785">
    <property type="term" value="C:chromatin"/>
    <property type="evidence" value="ECO:0007669"/>
    <property type="project" value="TreeGrafter"/>
</dbReference>
<evidence type="ECO:0000256" key="6">
    <source>
        <dbReference type="ARBA" id="ARBA00023027"/>
    </source>
</evidence>
<dbReference type="Proteomes" id="UP001209878">
    <property type="component" value="Unassembled WGS sequence"/>
</dbReference>
<feature type="region of interest" description="Disordered" evidence="11">
    <location>
        <begin position="330"/>
        <end position="391"/>
    </location>
</feature>
<evidence type="ECO:0000256" key="2">
    <source>
        <dbReference type="ARBA" id="ARBA00022553"/>
    </source>
</evidence>
<evidence type="ECO:0000256" key="9">
    <source>
        <dbReference type="ARBA" id="ARBA00043038"/>
    </source>
</evidence>
<sequence length="632" mass="69979">MEKDLFSTRTARKCAEISRILEKEESRSHARRVAHVLKKNETERSDEEKLLLLNSVDVVLNIQKRANSRMLTKQRLLEIEDSVDILREKCDRLAVAIRDARHLVIYTGAGISTAASIPDYRGPNGVWTLLQQGKEVMYVCNSCDHPREYIRLFDLTERTGVRRHQTGRKCSQCGAPLQDTIVHFGEKGRLTSPYNWKEAARAADHADVILCLGTSLKKYPCLWSMHKSPADRPKLYIVNLQWTPKDDVAVLKINGRSDEVMKYVMTYLDLPQPVESYVREEDPIFLMATPLVPNEVVTTSTKPLVMPPGYRREKVEAILLDDITALKKVNNGAKNRQRRKKQSDSCRIGSSKGTEQQNGSRRKREKYKDDIGTDNVNESEGNKSSGETFNESIGAISGKTSAHRGDCMLEHAYCRSCCPTGGSVARRPALEHQSTGTCQHGSMKVGLSHGSGILSDEKWSNVSELRTAPQQNPGSVLQQDTGGASAVTTSPEPHSELISCTATHNCREIKSEETSVDRSTVECDNSVAETSEFQVKTSAEFVGVNSYASSTELAKILPVDGTQESTQLRISGTGPNVGASFGEKEEKPGKAGNDDVKATHVPDTSRNTITATSPGWFGKGLSLRKARRKKSW</sequence>
<keyword evidence="3" id="KW-0808">Transferase</keyword>
<feature type="compositionally biased region" description="Polar residues" evidence="11">
    <location>
        <begin position="374"/>
        <end position="391"/>
    </location>
</feature>
<name>A0AAD9KLJ0_RIDPI</name>
<dbReference type="Pfam" id="PF02146">
    <property type="entry name" value="SIR2"/>
    <property type="match status" value="1"/>
</dbReference>
<comment type="cofactor">
    <cofactor evidence="1">
        <name>Zn(2+)</name>
        <dbReference type="ChEBI" id="CHEBI:29105"/>
    </cofactor>
</comment>
<comment type="caution">
    <text evidence="10">Lacks conserved residue(s) required for the propagation of feature annotation.</text>
</comment>
<dbReference type="AlphaFoldDB" id="A0AAD9KLJ0"/>
<organism evidence="13 14">
    <name type="scientific">Ridgeia piscesae</name>
    <name type="common">Tubeworm</name>
    <dbReference type="NCBI Taxonomy" id="27915"/>
    <lineage>
        <taxon>Eukaryota</taxon>
        <taxon>Metazoa</taxon>
        <taxon>Spiralia</taxon>
        <taxon>Lophotrochozoa</taxon>
        <taxon>Annelida</taxon>
        <taxon>Polychaeta</taxon>
        <taxon>Sedentaria</taxon>
        <taxon>Canalipalpata</taxon>
        <taxon>Sabellida</taxon>
        <taxon>Siboglinidae</taxon>
        <taxon>Ridgeia</taxon>
    </lineage>
</organism>
<dbReference type="SUPFAM" id="SSF52467">
    <property type="entry name" value="DHS-like NAD/FAD-binding domain"/>
    <property type="match status" value="1"/>
</dbReference>
<dbReference type="Gene3D" id="3.40.50.1220">
    <property type="entry name" value="TPP-binding domain"/>
    <property type="match status" value="1"/>
</dbReference>
<keyword evidence="6" id="KW-0520">NAD</keyword>
<comment type="caution">
    <text evidence="13">The sequence shown here is derived from an EMBL/GenBank/DDBJ whole genome shotgun (WGS) entry which is preliminary data.</text>
</comment>